<reference evidence="1" key="1">
    <citation type="submission" date="2022-11" db="EMBL/GenBank/DDBJ databases">
        <title>Lacinutrix neustonica HL-RS19T sp. nov., isolated from the surface microlayer sample of brackish Lake Shihwa.</title>
        <authorList>
            <person name="Choi J.Y."/>
            <person name="Hwang C.Y."/>
        </authorList>
    </citation>
    <scope>NUCLEOTIDE SEQUENCE</scope>
    <source>
        <strain evidence="1">HL-RS19</strain>
    </source>
</reference>
<sequence>MTHNKYKILVLSDLKKSAELELKSTVGLAKMIDSEITLLHVQKPTEIVERESQLSAMRAINEEHIMTNKRILNLIQPISEAFQVRIHHELAIGNIKNEIEAFIIKYKPRHCSFRKKKI</sequence>
<protein>
    <submittedName>
        <fullName evidence="1">Universal stress protein</fullName>
    </submittedName>
</protein>
<gene>
    <name evidence="1" type="ORF">N7U66_11625</name>
</gene>
<dbReference type="InterPro" id="IPR014729">
    <property type="entry name" value="Rossmann-like_a/b/a_fold"/>
</dbReference>
<dbReference type="Gene3D" id="3.40.50.620">
    <property type="entry name" value="HUPs"/>
    <property type="match status" value="1"/>
</dbReference>
<dbReference type="AlphaFoldDB" id="A0A9E8SCN3"/>
<proteinExistence type="predicted"/>
<keyword evidence="2" id="KW-1185">Reference proteome</keyword>
<accession>A0A9E8SCN3</accession>
<evidence type="ECO:0000313" key="2">
    <source>
        <dbReference type="Proteomes" id="UP001164705"/>
    </source>
</evidence>
<dbReference type="RefSeq" id="WP_267675435.1">
    <property type="nucleotide sequence ID" value="NZ_CP113088.1"/>
</dbReference>
<dbReference type="KEGG" id="lnu:N7U66_11625"/>
<organism evidence="1 2">
    <name type="scientific">Lacinutrix neustonica</name>
    <dbReference type="NCBI Taxonomy" id="2980107"/>
    <lineage>
        <taxon>Bacteria</taxon>
        <taxon>Pseudomonadati</taxon>
        <taxon>Bacteroidota</taxon>
        <taxon>Flavobacteriia</taxon>
        <taxon>Flavobacteriales</taxon>
        <taxon>Flavobacteriaceae</taxon>
        <taxon>Lacinutrix</taxon>
    </lineage>
</organism>
<dbReference type="Proteomes" id="UP001164705">
    <property type="component" value="Chromosome"/>
</dbReference>
<evidence type="ECO:0000313" key="1">
    <source>
        <dbReference type="EMBL" id="WAC00887.1"/>
    </source>
</evidence>
<dbReference type="SUPFAM" id="SSF52402">
    <property type="entry name" value="Adenine nucleotide alpha hydrolases-like"/>
    <property type="match status" value="1"/>
</dbReference>
<dbReference type="EMBL" id="CP113088">
    <property type="protein sequence ID" value="WAC00887.1"/>
    <property type="molecule type" value="Genomic_DNA"/>
</dbReference>
<name>A0A9E8SCN3_9FLAO</name>